<dbReference type="EMBL" id="FRAW01000012">
    <property type="protein sequence ID" value="SHK62811.1"/>
    <property type="molecule type" value="Genomic_DNA"/>
</dbReference>
<reference evidence="4" key="1">
    <citation type="submission" date="2016-11" db="EMBL/GenBank/DDBJ databases">
        <authorList>
            <person name="Varghese N."/>
            <person name="Submissions S."/>
        </authorList>
    </citation>
    <scope>NUCLEOTIDE SEQUENCE [LARGE SCALE GENOMIC DNA]</scope>
    <source>
        <strain evidence="4">UWOS</strain>
    </source>
</reference>
<dbReference type="PANTHER" id="PTHR15032">
    <property type="entry name" value="N-ACYL-PHOSPHATIDYLETHANOLAMINE-HYDROLYZING PHOSPHOLIPASE D"/>
    <property type="match status" value="1"/>
</dbReference>
<dbReference type="Pfam" id="PF12706">
    <property type="entry name" value="Lactamase_B_2"/>
    <property type="match status" value="1"/>
</dbReference>
<dbReference type="PIRSF" id="PIRSF038896">
    <property type="entry name" value="NAPE-PLD"/>
    <property type="match status" value="1"/>
</dbReference>
<keyword evidence="1" id="KW-1133">Transmembrane helix</keyword>
<gene>
    <name evidence="3" type="ORF">SAMN05720469_1125</name>
</gene>
<accession>A0A1M6U0X3</accession>
<dbReference type="InterPro" id="IPR036866">
    <property type="entry name" value="RibonucZ/Hydroxyglut_hydro"/>
</dbReference>
<dbReference type="RefSeq" id="WP_220387017.1">
    <property type="nucleotide sequence ID" value="NZ_FRAW01000012.1"/>
</dbReference>
<dbReference type="Gene3D" id="3.60.15.10">
    <property type="entry name" value="Ribonuclease Z/Hydroxyacylglutathione hydrolase-like"/>
    <property type="match status" value="1"/>
</dbReference>
<dbReference type="Proteomes" id="UP000184275">
    <property type="component" value="Unassembled WGS sequence"/>
</dbReference>
<dbReference type="InterPro" id="IPR001279">
    <property type="entry name" value="Metallo-B-lactamas"/>
</dbReference>
<dbReference type="SUPFAM" id="SSF56281">
    <property type="entry name" value="Metallo-hydrolase/oxidoreductase"/>
    <property type="match status" value="1"/>
</dbReference>
<feature type="domain" description="Metallo-beta-lactamase" evidence="2">
    <location>
        <begin position="123"/>
        <end position="329"/>
    </location>
</feature>
<name>A0A1M6U0X3_9BACT</name>
<organism evidence="3 4">
    <name type="scientific">Fibrobacter intestinalis</name>
    <dbReference type="NCBI Taxonomy" id="28122"/>
    <lineage>
        <taxon>Bacteria</taxon>
        <taxon>Pseudomonadati</taxon>
        <taxon>Fibrobacterota</taxon>
        <taxon>Fibrobacteria</taxon>
        <taxon>Fibrobacterales</taxon>
        <taxon>Fibrobacteraceae</taxon>
        <taxon>Fibrobacter</taxon>
    </lineage>
</organism>
<keyword evidence="1" id="KW-0472">Membrane</keyword>
<evidence type="ECO:0000256" key="1">
    <source>
        <dbReference type="SAM" id="Phobius"/>
    </source>
</evidence>
<dbReference type="GO" id="GO:0005737">
    <property type="term" value="C:cytoplasm"/>
    <property type="evidence" value="ECO:0007669"/>
    <property type="project" value="TreeGrafter"/>
</dbReference>
<feature type="transmembrane region" description="Helical" evidence="1">
    <location>
        <begin position="20"/>
        <end position="38"/>
    </location>
</feature>
<dbReference type="InterPro" id="IPR024884">
    <property type="entry name" value="NAPE-PLD"/>
</dbReference>
<dbReference type="AlphaFoldDB" id="A0A1M6U0X3"/>
<keyword evidence="1" id="KW-0812">Transmembrane</keyword>
<sequence length="379" mass="43607">MRIRTQNLYFQKMPARIRIYTAFWSIAVWICIACSHNIPDASEQISQRPLHHLPDGHFRNTDTLTEPIRDTMEIDSLVPTHRTVLHPLPIVRGKEEIWADSSAASATWIGHSTYYIRLRNFGILCDPIFSERASPVQLFFGPKRGSPPGRSLDSLPGVDLVLISHDHYDHLDYTSIRNIHKKWPHCLYAVPLKIAEILEGWGIPRAQIIELDWWESQELHAKGNALRLTCVPAHHTSRRGAFSSSRNSTLWGGWIVEFRSRKIWFAGDIAMGDGSYYKEIAQKFAPIDVSFLPIGSYKPSRYTRVHISPRQAVQLHLLVRSQKSFAMHWGTFSMVYERMDDPPKDLKRAKKEMDVPDSSFIVPALGEIHKLFDYSDLER</sequence>
<evidence type="ECO:0000313" key="3">
    <source>
        <dbReference type="EMBL" id="SHK62811.1"/>
    </source>
</evidence>
<dbReference type="GO" id="GO:0008270">
    <property type="term" value="F:zinc ion binding"/>
    <property type="evidence" value="ECO:0007669"/>
    <property type="project" value="InterPro"/>
</dbReference>
<protein>
    <submittedName>
        <fullName evidence="3">L-ascorbate metabolism protein UlaG, beta-lactamase superfamily</fullName>
    </submittedName>
</protein>
<dbReference type="GO" id="GO:0070290">
    <property type="term" value="F:N-acylphosphatidylethanolamine-specific phospholipase D activity"/>
    <property type="evidence" value="ECO:0007669"/>
    <property type="project" value="InterPro"/>
</dbReference>
<keyword evidence="4" id="KW-1185">Reference proteome</keyword>
<evidence type="ECO:0000259" key="2">
    <source>
        <dbReference type="Pfam" id="PF12706"/>
    </source>
</evidence>
<proteinExistence type="predicted"/>
<dbReference type="PANTHER" id="PTHR15032:SF4">
    <property type="entry name" value="N-ACYL-PHOSPHATIDYLETHANOLAMINE-HYDROLYZING PHOSPHOLIPASE D"/>
    <property type="match status" value="1"/>
</dbReference>
<evidence type="ECO:0000313" key="4">
    <source>
        <dbReference type="Proteomes" id="UP000184275"/>
    </source>
</evidence>